<evidence type="ECO:0000256" key="1">
    <source>
        <dbReference type="SAM" id="MobiDB-lite"/>
    </source>
</evidence>
<evidence type="ECO:0000256" key="2">
    <source>
        <dbReference type="SAM" id="Phobius"/>
    </source>
</evidence>
<dbReference type="EMBL" id="LFZO01000458">
    <property type="protein sequence ID" value="KXT08347.1"/>
    <property type="molecule type" value="Genomic_DNA"/>
</dbReference>
<dbReference type="STRING" id="113226.A0A139I103"/>
<organism evidence="3 4">
    <name type="scientific">Pseudocercospora musae</name>
    <dbReference type="NCBI Taxonomy" id="113226"/>
    <lineage>
        <taxon>Eukaryota</taxon>
        <taxon>Fungi</taxon>
        <taxon>Dikarya</taxon>
        <taxon>Ascomycota</taxon>
        <taxon>Pezizomycotina</taxon>
        <taxon>Dothideomycetes</taxon>
        <taxon>Dothideomycetidae</taxon>
        <taxon>Mycosphaerellales</taxon>
        <taxon>Mycosphaerellaceae</taxon>
        <taxon>Pseudocercospora</taxon>
    </lineage>
</organism>
<name>A0A139I103_9PEZI</name>
<reference evidence="3 4" key="1">
    <citation type="submission" date="2015-07" db="EMBL/GenBank/DDBJ databases">
        <title>Comparative genomics of the Sigatoka disease complex on banana suggests a link between parallel evolutionary changes in Pseudocercospora fijiensis and Pseudocercospora eumusae and increased virulence on the banana host.</title>
        <authorList>
            <person name="Chang T.-C."/>
            <person name="Salvucci A."/>
            <person name="Crous P.W."/>
            <person name="Stergiopoulos I."/>
        </authorList>
    </citation>
    <scope>NUCLEOTIDE SEQUENCE [LARGE SCALE GENOMIC DNA]</scope>
    <source>
        <strain evidence="3 4">CBS 116634</strain>
    </source>
</reference>
<keyword evidence="4" id="KW-1185">Reference proteome</keyword>
<protein>
    <recommendedName>
        <fullName evidence="5">MARVEL domain-containing protein</fullName>
    </recommendedName>
</protein>
<feature type="transmembrane region" description="Helical" evidence="2">
    <location>
        <begin position="37"/>
        <end position="60"/>
    </location>
</feature>
<feature type="region of interest" description="Disordered" evidence="1">
    <location>
        <begin position="184"/>
        <end position="203"/>
    </location>
</feature>
<proteinExistence type="predicted"/>
<keyword evidence="2" id="KW-0812">Transmembrane</keyword>
<keyword evidence="2" id="KW-0472">Membrane</keyword>
<evidence type="ECO:0008006" key="5">
    <source>
        <dbReference type="Google" id="ProtNLM"/>
    </source>
</evidence>
<sequence length="203" mass="22053">MLSSAKRLWANSFRPFLPLAASEASFNMAIKGGVLRLVMITAYFVAFCCATIITGAFAWFTATQFGTRNVATLALAAITMLYTLTCVIITCCTAGISFFAVASLIFDFIFLCVLIAIAALNRSGRHGCDGGNNTWPRVVYGGSGTSGCRLFVASFAVAIIAIFMFVVTMVTQLMIRRRGDRSRTYVSKGKQSQYPTSSREQVH</sequence>
<feature type="transmembrane region" description="Helical" evidence="2">
    <location>
        <begin position="72"/>
        <end position="91"/>
    </location>
</feature>
<gene>
    <name evidence="3" type="ORF">AC579_9940</name>
</gene>
<accession>A0A139I103</accession>
<dbReference type="Proteomes" id="UP000073492">
    <property type="component" value="Unassembled WGS sequence"/>
</dbReference>
<feature type="transmembrane region" description="Helical" evidence="2">
    <location>
        <begin position="98"/>
        <end position="120"/>
    </location>
</feature>
<evidence type="ECO:0000313" key="4">
    <source>
        <dbReference type="Proteomes" id="UP000073492"/>
    </source>
</evidence>
<feature type="transmembrane region" description="Helical" evidence="2">
    <location>
        <begin position="150"/>
        <end position="175"/>
    </location>
</feature>
<dbReference type="AlphaFoldDB" id="A0A139I103"/>
<keyword evidence="2" id="KW-1133">Transmembrane helix</keyword>
<comment type="caution">
    <text evidence="3">The sequence shown here is derived from an EMBL/GenBank/DDBJ whole genome shotgun (WGS) entry which is preliminary data.</text>
</comment>
<feature type="compositionally biased region" description="Polar residues" evidence="1">
    <location>
        <begin position="189"/>
        <end position="203"/>
    </location>
</feature>
<dbReference type="OrthoDB" id="5342507at2759"/>
<evidence type="ECO:0000313" key="3">
    <source>
        <dbReference type="EMBL" id="KXT08347.1"/>
    </source>
</evidence>